<dbReference type="GO" id="GO:0005581">
    <property type="term" value="C:collagen trimer"/>
    <property type="evidence" value="ECO:0007669"/>
    <property type="project" value="UniProtKB-KW"/>
</dbReference>
<evidence type="ECO:0000313" key="19">
    <source>
        <dbReference type="Proteomes" id="UP000829720"/>
    </source>
</evidence>
<evidence type="ECO:0000256" key="15">
    <source>
        <dbReference type="SAM" id="MobiDB-lite"/>
    </source>
</evidence>
<comment type="caution">
    <text evidence="18">The sequence shown here is derived from an EMBL/GenBank/DDBJ whole genome shotgun (WGS) entry which is preliminary data.</text>
</comment>
<comment type="function">
    <text evidence="12">May act as a cell-binding protein.</text>
</comment>
<evidence type="ECO:0000256" key="6">
    <source>
        <dbReference type="ARBA" id="ARBA00022737"/>
    </source>
</evidence>
<dbReference type="PANTHER" id="PTHR24023:SF1103">
    <property type="entry name" value="MACROPHAGE RECEPTOR MARCO"/>
    <property type="match status" value="1"/>
</dbReference>
<dbReference type="GO" id="GO:0030020">
    <property type="term" value="F:extracellular matrix structural constituent conferring tensile strength"/>
    <property type="evidence" value="ECO:0007669"/>
    <property type="project" value="TreeGrafter"/>
</dbReference>
<evidence type="ECO:0000256" key="9">
    <source>
        <dbReference type="ARBA" id="ARBA00022900"/>
    </source>
</evidence>
<accession>A0A8T3CUE7</accession>
<dbReference type="PRINTS" id="PR00453">
    <property type="entry name" value="VWFADOMAIN"/>
</dbReference>
<dbReference type="InterPro" id="IPR050149">
    <property type="entry name" value="Collagen_superfamily"/>
</dbReference>
<dbReference type="GO" id="GO:0007155">
    <property type="term" value="P:cell adhesion"/>
    <property type="evidence" value="ECO:0007669"/>
    <property type="project" value="UniProtKB-KW"/>
</dbReference>
<keyword evidence="19" id="KW-1185">Reference proteome</keyword>
<keyword evidence="5 16" id="KW-0732">Signal</keyword>
<feature type="compositionally biased region" description="Basic and acidic residues" evidence="15">
    <location>
        <begin position="551"/>
        <end position="562"/>
    </location>
</feature>
<organism evidence="18 19">
    <name type="scientific">Albula goreensis</name>
    <dbReference type="NCBI Taxonomy" id="1534307"/>
    <lineage>
        <taxon>Eukaryota</taxon>
        <taxon>Metazoa</taxon>
        <taxon>Chordata</taxon>
        <taxon>Craniata</taxon>
        <taxon>Vertebrata</taxon>
        <taxon>Euteleostomi</taxon>
        <taxon>Actinopterygii</taxon>
        <taxon>Neopterygii</taxon>
        <taxon>Teleostei</taxon>
        <taxon>Albuliformes</taxon>
        <taxon>Albulidae</taxon>
        <taxon>Albula</taxon>
    </lineage>
</organism>
<evidence type="ECO:0000256" key="3">
    <source>
        <dbReference type="ARBA" id="ARBA00022530"/>
    </source>
</evidence>
<feature type="compositionally biased region" description="Low complexity" evidence="15">
    <location>
        <begin position="1043"/>
        <end position="1053"/>
    </location>
</feature>
<keyword evidence="2" id="KW-0964">Secreted</keyword>
<evidence type="ECO:0000256" key="12">
    <source>
        <dbReference type="ARBA" id="ARBA00058139"/>
    </source>
</evidence>
<dbReference type="SMART" id="SM00327">
    <property type="entry name" value="VWA"/>
    <property type="match status" value="2"/>
</dbReference>
<feature type="region of interest" description="Disordered" evidence="15">
    <location>
        <begin position="244"/>
        <end position="775"/>
    </location>
</feature>
<dbReference type="PROSITE" id="PS50234">
    <property type="entry name" value="VWFA"/>
    <property type="match status" value="2"/>
</dbReference>
<dbReference type="GO" id="GO:0005604">
    <property type="term" value="C:basement membrane"/>
    <property type="evidence" value="ECO:0007669"/>
    <property type="project" value="UniProtKB-SubCell"/>
</dbReference>
<dbReference type="SUPFAM" id="SSF53300">
    <property type="entry name" value="vWA-like"/>
    <property type="match status" value="2"/>
</dbReference>
<dbReference type="InterPro" id="IPR036465">
    <property type="entry name" value="vWFA_dom_sf"/>
</dbReference>
<feature type="compositionally biased region" description="Basic and acidic residues" evidence="15">
    <location>
        <begin position="1012"/>
        <end position="1021"/>
    </location>
</feature>
<keyword evidence="10" id="KW-0176">Collagen</keyword>
<dbReference type="InterPro" id="IPR008160">
    <property type="entry name" value="Collagen"/>
</dbReference>
<feature type="chain" id="PRO_5035852674" description="Collagen alpha-1(XXVIII) chain" evidence="16">
    <location>
        <begin position="21"/>
        <end position="1154"/>
    </location>
</feature>
<feature type="domain" description="VWFA" evidence="17">
    <location>
        <begin position="47"/>
        <end position="229"/>
    </location>
</feature>
<feature type="signal peptide" evidence="16">
    <location>
        <begin position="1"/>
        <end position="20"/>
    </location>
</feature>
<evidence type="ECO:0000256" key="14">
    <source>
        <dbReference type="ARBA" id="ARBA00070674"/>
    </source>
</evidence>
<evidence type="ECO:0000256" key="13">
    <source>
        <dbReference type="ARBA" id="ARBA00061466"/>
    </source>
</evidence>
<dbReference type="FunFam" id="3.40.50.410:FF:000003">
    <property type="entry name" value="Collagen type VI alpha 3 chain"/>
    <property type="match status" value="1"/>
</dbReference>
<dbReference type="Proteomes" id="UP000829720">
    <property type="component" value="Unassembled WGS sequence"/>
</dbReference>
<dbReference type="GO" id="GO:0030198">
    <property type="term" value="P:extracellular matrix organization"/>
    <property type="evidence" value="ECO:0007669"/>
    <property type="project" value="TreeGrafter"/>
</dbReference>
<keyword evidence="3" id="KW-0272">Extracellular matrix</keyword>
<evidence type="ECO:0000313" key="18">
    <source>
        <dbReference type="EMBL" id="KAI1886128.1"/>
    </source>
</evidence>
<feature type="compositionally biased region" description="Polar residues" evidence="15">
    <location>
        <begin position="1110"/>
        <end position="1130"/>
    </location>
</feature>
<feature type="region of interest" description="Disordered" evidence="15">
    <location>
        <begin position="996"/>
        <end position="1076"/>
    </location>
</feature>
<sequence length="1154" mass="118273">MAKGVVLCLLLLALSDMSSGQGRRRNRQRVSSLIVRDEEHSTICTMDIAFLMDSSESAKTILFTREKEFVLSLSSRVMQLQLAGFNLRIRLAALQFSSTVSIDHNFLDWQDLDVFHSRVRSMAYIGHGTYSSYAITNATQMFVQETKPDSVRVALLLTDGIDHPRNPSVIAAAAEAKGNGIKMFTIGLSNLAQESANSAKLRAVASAPSQQYVHSLTDNLLEEKLLRELNILARDGCPQPKPCLCEKGERGPPGSPGKKGDPGYDGAPGSRGSKGEPGINGRPGIEGVEGRPGFKGDKGERGECGAPGIKGDKGQEGPPGPRGYRGELGLTGPPGDQGSEGQAGPKGDRGPTGPSGPPGDIGIGFPGPKGDKGNQGRPGPTGLPGVGEPGLPGPPGSQGMLGIQGPPGEGLPGPKGDRGYDGPRGTRGLQGVGVKGEKGNVGPPGLAGPIGFPGTGIQGEKGDQGPVGPPGPRGTPGLGLPGAKGNQGFPGELGPQGERGVGEPGPKGDPGPAGLPGIPGVPGEDGAIGPKGEAGLPGPRGPDGSPGKGAAGEKGDRGDRGPRGLPGPAGPVGPAGAKGEPGSIGPNGVPGPPGRGLPGAKGDAGPSGPAGPVGEPGIGITGPKGERGLSGPVGPPGVKGDGFPGAPGPPGLPGLPGELGPEGKGLPGPKGDRGSSGIAGPPGPPGIGLMGPKGSVGQIGPPGPQGVPGEGIQGQKGESGFQGIPGPRGPPGEGLPGEKGDRGFPGDRGRKGEKGEAGEPGSTGPVGRLGQKGEPGLSREEVIKIIRAICGCGVKCRESPLELVFVIDSSESVGPSNFEMVKNFVNALIDRVSVSRDATRVGVVLYSHINVVVVNLQQYTHHEDVKAAVRRMTYLGEGTFTGSGIQRANQMFQAARPGVRKVEIVITDGQADKRDLVKLEDAVMEAHEADIEMFVIGVVNQSDPFYLDFKDELYLIASDPIEEHVYLIEDFMTLPALESRLLVRICETEETPLFSSIPSSLLPPGTPVGSELSREIPERTDTPTFNGDYNRVLKEPGPPGEPQTPLLPQTPEPDISKNDVTRSNNVTRRLSFDGEPLDDLTDLFPLSPDRMKQRLNSMPVSGPQAPTKRLLNNNNHTAPRNPTTSASAGEQTGRRVQTGLGSGPVSTVCGEVVL</sequence>
<dbReference type="FunFam" id="3.40.50.410:FF:000051">
    <property type="entry name" value="Collagen type XXVIII alpha 1 chain"/>
    <property type="match status" value="1"/>
</dbReference>
<evidence type="ECO:0000256" key="11">
    <source>
        <dbReference type="ARBA" id="ARBA00023157"/>
    </source>
</evidence>
<keyword evidence="6" id="KW-0677">Repeat</keyword>
<feature type="compositionally biased region" description="Basic and acidic residues" evidence="15">
    <location>
        <begin position="736"/>
        <end position="757"/>
    </location>
</feature>
<dbReference type="PANTHER" id="PTHR24023">
    <property type="entry name" value="COLLAGEN ALPHA"/>
    <property type="match status" value="1"/>
</dbReference>
<comment type="subcellular location">
    <subcellularLocation>
        <location evidence="1">Secreted</location>
        <location evidence="1">Extracellular space</location>
        <location evidence="1">Extracellular matrix</location>
        <location evidence="1">Basement membrane</location>
    </subcellularLocation>
</comment>
<evidence type="ECO:0000259" key="17">
    <source>
        <dbReference type="PROSITE" id="PS50234"/>
    </source>
</evidence>
<feature type="compositionally biased region" description="Basic and acidic residues" evidence="15">
    <location>
        <begin position="288"/>
        <end position="303"/>
    </location>
</feature>
<dbReference type="Pfam" id="PF01391">
    <property type="entry name" value="Collagen"/>
    <property type="match status" value="2"/>
</dbReference>
<feature type="compositionally biased region" description="Low complexity" evidence="15">
    <location>
        <begin position="572"/>
        <end position="587"/>
    </location>
</feature>
<evidence type="ECO:0000256" key="8">
    <source>
        <dbReference type="ARBA" id="ARBA00022889"/>
    </source>
</evidence>
<dbReference type="CDD" id="cd01450">
    <property type="entry name" value="vWFA_subfamily_ECM"/>
    <property type="match status" value="1"/>
</dbReference>
<keyword evidence="8" id="KW-0130">Cell adhesion</keyword>
<protein>
    <recommendedName>
        <fullName evidence="14">Collagen alpha-1(XXVIII) chain</fullName>
    </recommendedName>
</protein>
<feature type="region of interest" description="Disordered" evidence="15">
    <location>
        <begin position="1097"/>
        <end position="1154"/>
    </location>
</feature>
<keyword evidence="11" id="KW-1015">Disulfide bond</keyword>
<dbReference type="OrthoDB" id="687730at2759"/>
<name>A0A8T3CUE7_9TELE</name>
<proteinExistence type="inferred from homology"/>
<evidence type="ECO:0000256" key="5">
    <source>
        <dbReference type="ARBA" id="ARBA00022729"/>
    </source>
</evidence>
<evidence type="ECO:0000256" key="16">
    <source>
        <dbReference type="SAM" id="SignalP"/>
    </source>
</evidence>
<gene>
    <name evidence="18" type="ORF">AGOR_G00210820</name>
</gene>
<evidence type="ECO:0000256" key="7">
    <source>
        <dbReference type="ARBA" id="ARBA00022869"/>
    </source>
</evidence>
<feature type="domain" description="VWFA" evidence="17">
    <location>
        <begin position="802"/>
        <end position="985"/>
    </location>
</feature>
<dbReference type="InterPro" id="IPR002035">
    <property type="entry name" value="VWF_A"/>
</dbReference>
<reference evidence="18" key="1">
    <citation type="submission" date="2021-01" db="EMBL/GenBank/DDBJ databases">
        <authorList>
            <person name="Zahm M."/>
            <person name="Roques C."/>
            <person name="Cabau C."/>
            <person name="Klopp C."/>
            <person name="Donnadieu C."/>
            <person name="Jouanno E."/>
            <person name="Lampietro C."/>
            <person name="Louis A."/>
            <person name="Herpin A."/>
            <person name="Echchiki A."/>
            <person name="Berthelot C."/>
            <person name="Parey E."/>
            <person name="Roest-Crollius H."/>
            <person name="Braasch I."/>
            <person name="Postlethwait J."/>
            <person name="Bobe J."/>
            <person name="Montfort J."/>
            <person name="Bouchez O."/>
            <person name="Begum T."/>
            <person name="Mejri S."/>
            <person name="Adams A."/>
            <person name="Chen W.-J."/>
            <person name="Guiguen Y."/>
        </authorList>
    </citation>
    <scope>NUCLEOTIDE SEQUENCE</scope>
    <source>
        <tissue evidence="18">Blood</tissue>
    </source>
</reference>
<dbReference type="GO" id="GO:0005615">
    <property type="term" value="C:extracellular space"/>
    <property type="evidence" value="ECO:0007669"/>
    <property type="project" value="TreeGrafter"/>
</dbReference>
<evidence type="ECO:0000256" key="10">
    <source>
        <dbReference type="ARBA" id="ARBA00023119"/>
    </source>
</evidence>
<dbReference type="EMBL" id="JAERUA010000020">
    <property type="protein sequence ID" value="KAI1886128.1"/>
    <property type="molecule type" value="Genomic_DNA"/>
</dbReference>
<dbReference type="Gene3D" id="3.40.50.410">
    <property type="entry name" value="von Willebrand factor, type A domain"/>
    <property type="match status" value="2"/>
</dbReference>
<dbReference type="GO" id="GO:0004867">
    <property type="term" value="F:serine-type endopeptidase inhibitor activity"/>
    <property type="evidence" value="ECO:0007669"/>
    <property type="project" value="UniProtKB-KW"/>
</dbReference>
<dbReference type="AlphaFoldDB" id="A0A8T3CUE7"/>
<evidence type="ECO:0000256" key="2">
    <source>
        <dbReference type="ARBA" id="ARBA00022525"/>
    </source>
</evidence>
<keyword evidence="4" id="KW-0646">Protease inhibitor</keyword>
<keyword evidence="7" id="KW-0084">Basement membrane</keyword>
<evidence type="ECO:0000256" key="4">
    <source>
        <dbReference type="ARBA" id="ARBA00022690"/>
    </source>
</evidence>
<comment type="similarity">
    <text evidence="13">Belongs to the VWA-containing collagen family.</text>
</comment>
<dbReference type="Pfam" id="PF00092">
    <property type="entry name" value="VWA"/>
    <property type="match status" value="2"/>
</dbReference>
<evidence type="ECO:0000256" key="1">
    <source>
        <dbReference type="ARBA" id="ARBA00004302"/>
    </source>
</evidence>
<keyword evidence="9" id="KW-0722">Serine protease inhibitor</keyword>